<evidence type="ECO:0000313" key="4">
    <source>
        <dbReference type="EMBL" id="KAI9178631.1"/>
    </source>
</evidence>
<comment type="similarity">
    <text evidence="1">Belongs to the peptidase C14B family.</text>
</comment>
<dbReference type="EMBL" id="JAJSOW010000102">
    <property type="protein sequence ID" value="KAI9178631.1"/>
    <property type="molecule type" value="Genomic_DNA"/>
</dbReference>
<dbReference type="PANTHER" id="PTHR48104">
    <property type="entry name" value="METACASPASE-4"/>
    <property type="match status" value="1"/>
</dbReference>
<sequence>MENTRKILCNHCRQRLSLPKENEEKIICPACKLETPITENPKPENERSSRSCKGREHSFMCPKRIFNKLLKPADVSTKTPLNIEPSPFQSSSRPNKRAVLCGVTYNKRKYRLKGTINDVKNMRDMLIKNFKFKENGIIVLTEEETAEHIPTKKNIEKALKWLVEDCKKGDSLVFYFSGHGLRQPEFNGDETDGFDETICPLDFIKEGMILDNDINSIIVKPLVEGVRLHAIVDACHSGTILDLKYKYNRKEKSWDDNTPPSGANKATRGGLAICISACADDQVASDTTAFSGNTMNGAMTYILTSSVRKYPGLTYGDLLDLMVEAFDDVNKNECLVNTNFLKRFYKDSLSQKPLLSSSECFDAYKEHFILLVSELDSFRFTVMPLKRRTNLNPRENPIDEVYKRDVIAQLQQQVETLTQQITTLTAQKWRPNPQEAEEESDGDKALFTPSST</sequence>
<dbReference type="AlphaFoldDB" id="A0AAD5NTJ7"/>
<evidence type="ECO:0000256" key="2">
    <source>
        <dbReference type="SAM" id="MobiDB-lite"/>
    </source>
</evidence>
<reference evidence="4" key="2">
    <citation type="submission" date="2023-02" db="EMBL/GenBank/DDBJ databases">
        <authorList>
            <person name="Swenson N.G."/>
            <person name="Wegrzyn J.L."/>
            <person name="Mcevoy S.L."/>
        </authorList>
    </citation>
    <scope>NUCLEOTIDE SEQUENCE</scope>
    <source>
        <strain evidence="4">91603</strain>
        <tissue evidence="4">Leaf</tissue>
    </source>
</reference>
<dbReference type="PANTHER" id="PTHR48104:SF2">
    <property type="entry name" value="METACASPASE-1-LIKE ISOFORM X1"/>
    <property type="match status" value="1"/>
</dbReference>
<evidence type="ECO:0000313" key="5">
    <source>
        <dbReference type="Proteomes" id="UP001064489"/>
    </source>
</evidence>
<dbReference type="GO" id="GO:0005737">
    <property type="term" value="C:cytoplasm"/>
    <property type="evidence" value="ECO:0007669"/>
    <property type="project" value="TreeGrafter"/>
</dbReference>
<dbReference type="Gene3D" id="3.40.50.12660">
    <property type="match status" value="1"/>
</dbReference>
<comment type="caution">
    <text evidence="4">The sequence shown here is derived from an EMBL/GenBank/DDBJ whole genome shotgun (WGS) entry which is preliminary data.</text>
</comment>
<accession>A0AAD5NTJ7</accession>
<dbReference type="Pfam" id="PF00656">
    <property type="entry name" value="Peptidase_C14"/>
    <property type="match status" value="1"/>
</dbReference>
<evidence type="ECO:0000256" key="1">
    <source>
        <dbReference type="ARBA" id="ARBA00009005"/>
    </source>
</evidence>
<gene>
    <name evidence="4" type="ORF">LWI28_028933</name>
</gene>
<dbReference type="InterPro" id="IPR050452">
    <property type="entry name" value="Metacaspase"/>
</dbReference>
<feature type="region of interest" description="Disordered" evidence="2">
    <location>
        <begin position="427"/>
        <end position="452"/>
    </location>
</feature>
<keyword evidence="5" id="KW-1185">Reference proteome</keyword>
<dbReference type="SUPFAM" id="SSF52129">
    <property type="entry name" value="Caspase-like"/>
    <property type="match status" value="1"/>
</dbReference>
<dbReference type="InterPro" id="IPR011600">
    <property type="entry name" value="Pept_C14_caspase"/>
</dbReference>
<name>A0AAD5NTJ7_ACENE</name>
<protein>
    <recommendedName>
        <fullName evidence="3">Peptidase C14 caspase domain-containing protein</fullName>
    </recommendedName>
</protein>
<proteinExistence type="inferred from homology"/>
<dbReference type="Proteomes" id="UP001064489">
    <property type="component" value="Chromosome 5"/>
</dbReference>
<feature type="domain" description="Peptidase C14 caspase" evidence="3">
    <location>
        <begin position="96"/>
        <end position="358"/>
    </location>
</feature>
<dbReference type="GO" id="GO:0004197">
    <property type="term" value="F:cysteine-type endopeptidase activity"/>
    <property type="evidence" value="ECO:0007669"/>
    <property type="project" value="InterPro"/>
</dbReference>
<reference evidence="4" key="1">
    <citation type="journal article" date="2022" name="Plant J.">
        <title>Strategies of tolerance reflected in two North American maple genomes.</title>
        <authorList>
            <person name="McEvoy S.L."/>
            <person name="Sezen U.U."/>
            <person name="Trouern-Trend A."/>
            <person name="McMahon S.M."/>
            <person name="Schaberg P.G."/>
            <person name="Yang J."/>
            <person name="Wegrzyn J.L."/>
            <person name="Swenson N.G."/>
        </authorList>
    </citation>
    <scope>NUCLEOTIDE SEQUENCE</scope>
    <source>
        <strain evidence="4">91603</strain>
    </source>
</reference>
<dbReference type="InterPro" id="IPR029030">
    <property type="entry name" value="Caspase-like_dom_sf"/>
</dbReference>
<evidence type="ECO:0000259" key="3">
    <source>
        <dbReference type="Pfam" id="PF00656"/>
    </source>
</evidence>
<organism evidence="4 5">
    <name type="scientific">Acer negundo</name>
    <name type="common">Box elder</name>
    <dbReference type="NCBI Taxonomy" id="4023"/>
    <lineage>
        <taxon>Eukaryota</taxon>
        <taxon>Viridiplantae</taxon>
        <taxon>Streptophyta</taxon>
        <taxon>Embryophyta</taxon>
        <taxon>Tracheophyta</taxon>
        <taxon>Spermatophyta</taxon>
        <taxon>Magnoliopsida</taxon>
        <taxon>eudicotyledons</taxon>
        <taxon>Gunneridae</taxon>
        <taxon>Pentapetalae</taxon>
        <taxon>rosids</taxon>
        <taxon>malvids</taxon>
        <taxon>Sapindales</taxon>
        <taxon>Sapindaceae</taxon>
        <taxon>Hippocastanoideae</taxon>
        <taxon>Acereae</taxon>
        <taxon>Acer</taxon>
    </lineage>
</organism>
<dbReference type="GO" id="GO:0006508">
    <property type="term" value="P:proteolysis"/>
    <property type="evidence" value="ECO:0007669"/>
    <property type="project" value="InterPro"/>
</dbReference>